<dbReference type="Pfam" id="PF19320">
    <property type="entry name" value="GlfT2_domain3"/>
    <property type="match status" value="1"/>
</dbReference>
<feature type="domain" description="Galactofuranosyltransferase-2 C-terminal" evidence="7">
    <location>
        <begin position="465"/>
        <end position="662"/>
    </location>
</feature>
<feature type="domain" description="Galactofuranosyltransferase GlfT2 N-terminal" evidence="6">
    <location>
        <begin position="36"/>
        <end position="186"/>
    </location>
</feature>
<feature type="compositionally biased region" description="Polar residues" evidence="5">
    <location>
        <begin position="1"/>
        <end position="10"/>
    </location>
</feature>
<dbReference type="PANTHER" id="PTHR43179">
    <property type="entry name" value="RHAMNOSYLTRANSFERASE WBBL"/>
    <property type="match status" value="1"/>
</dbReference>
<accession>M2YC77</accession>
<evidence type="ECO:0000313" key="9">
    <source>
        <dbReference type="Proteomes" id="UP000009877"/>
    </source>
</evidence>
<protein>
    <submittedName>
        <fullName evidence="8">Galactofuranosyl transferase</fullName>
    </submittedName>
</protein>
<organism evidence="8 9">
    <name type="scientific">Kocuria palustris PEL</name>
    <dbReference type="NCBI Taxonomy" id="1236550"/>
    <lineage>
        <taxon>Bacteria</taxon>
        <taxon>Bacillati</taxon>
        <taxon>Actinomycetota</taxon>
        <taxon>Actinomycetes</taxon>
        <taxon>Micrococcales</taxon>
        <taxon>Micrococcaceae</taxon>
        <taxon>Kocuria</taxon>
    </lineage>
</organism>
<evidence type="ECO:0000256" key="4">
    <source>
        <dbReference type="ARBA" id="ARBA00022679"/>
    </source>
</evidence>
<comment type="caution">
    <text evidence="8">The sequence shown here is derived from an EMBL/GenBank/DDBJ whole genome shotgun (WGS) entry which is preliminary data.</text>
</comment>
<dbReference type="Gene3D" id="3.90.550.60">
    <property type="match status" value="1"/>
</dbReference>
<evidence type="ECO:0000256" key="5">
    <source>
        <dbReference type="SAM" id="MobiDB-lite"/>
    </source>
</evidence>
<sequence>MSEQNGSTGAEQDAQGFLGRITNAPSSSQGSLREVARVVLPEAKDLDALPLYVDGPLRKERSSGSSDEVAEHPDDILSRRSMRIRSGRRVSFGSYFNAFPASYWRRWTVAEKVVLSVATTGAGSLIVYRSNARGISQRVENVRLPGGSQTSEFDLTLAPFGDGGWYWFDLIADEEGMVLDSAAWSVPDTAPQGTVTLGVTTFNRPDYCVNTIRTIAEADGFDDVLDELIIVDQGNRLVEDEDDFAEADKAMGGKLRMIRQGNLGGSGGFSRNMYEVVQGRADGSASDYVLILDDDILLETEGVLRAVAFADFCRTPTIVGGHMFDMYNRPVLNGYAEVVDRYRFLWGPIEHLGGIDFSEAGLRSRPNLHRRWDADYNGWWMCLIPRKVLQDVGLSLPVFIKWDDSEYSLRAAEAGYPTVSLPGAAVWHVSWMDKDDAVDWQAYFHERNRLIAALLHSPFPRGGRMVRESLAVDTKHTVSMQYYAATCVLMAIEDVLRGPEGLHGMIGTRMPEIRSLKSEFSDAQFSQDQGAFPAAKRRRPPKRRGLPRPPAYWQLPPWAVKTLLKQTVLPVRELAQSHPEEWVAHQDGKWYHLATLDSAVVSNADGTGAAWHKRDPKAVRELTARSAKLHAELLSRWDSLSEQYREALGEITSPEAWAKTFEDNPPVDVQR</sequence>
<comment type="pathway">
    <text evidence="1">Cell wall biogenesis; cell wall polysaccharide biosynthesis.</text>
</comment>
<dbReference type="InterPro" id="IPR029044">
    <property type="entry name" value="Nucleotide-diphossugar_trans"/>
</dbReference>
<dbReference type="GO" id="GO:0016757">
    <property type="term" value="F:glycosyltransferase activity"/>
    <property type="evidence" value="ECO:0007669"/>
    <property type="project" value="UniProtKB-KW"/>
</dbReference>
<proteinExistence type="inferred from homology"/>
<feature type="region of interest" description="Disordered" evidence="5">
    <location>
        <begin position="1"/>
        <end position="32"/>
    </location>
</feature>
<keyword evidence="9" id="KW-1185">Reference proteome</keyword>
<dbReference type="Pfam" id="PF13641">
    <property type="entry name" value="Glyco_tranf_2_3"/>
    <property type="match status" value="1"/>
</dbReference>
<evidence type="ECO:0000313" key="8">
    <source>
        <dbReference type="EMBL" id="EME36105.1"/>
    </source>
</evidence>
<evidence type="ECO:0000256" key="1">
    <source>
        <dbReference type="ARBA" id="ARBA00004776"/>
    </source>
</evidence>
<gene>
    <name evidence="8" type="ORF">C884_00873</name>
</gene>
<evidence type="ECO:0000259" key="7">
    <source>
        <dbReference type="Pfam" id="PF19320"/>
    </source>
</evidence>
<dbReference type="AlphaFoldDB" id="M2YC77"/>
<dbReference type="SUPFAM" id="SSF53448">
    <property type="entry name" value="Nucleotide-diphospho-sugar transferases"/>
    <property type="match status" value="1"/>
</dbReference>
<dbReference type="PANTHER" id="PTHR43179:SF12">
    <property type="entry name" value="GALACTOFURANOSYLTRANSFERASE GLFT2"/>
    <property type="match status" value="1"/>
</dbReference>
<dbReference type="RefSeq" id="WP_006215301.1">
    <property type="nucleotide sequence ID" value="NZ_ANHZ02000018.1"/>
</dbReference>
<reference evidence="8 9" key="1">
    <citation type="journal article" date="2014" name="Genome Announc.">
        <title>Draft Genome Sequence of Kocuria palustris PEL.</title>
        <authorList>
            <person name="Sharma G."/>
            <person name="Khatri I."/>
            <person name="Subramanian S."/>
        </authorList>
    </citation>
    <scope>NUCLEOTIDE SEQUENCE [LARGE SCALE GENOMIC DNA]</scope>
    <source>
        <strain evidence="8 9">PEL</strain>
    </source>
</reference>
<dbReference type="Pfam" id="PF17994">
    <property type="entry name" value="Glft2_N"/>
    <property type="match status" value="1"/>
</dbReference>
<feature type="region of interest" description="Disordered" evidence="5">
    <location>
        <begin position="526"/>
        <end position="548"/>
    </location>
</feature>
<keyword evidence="4 8" id="KW-0808">Transferase</keyword>
<dbReference type="InterPro" id="IPR045699">
    <property type="entry name" value="GlfT2_C"/>
</dbReference>
<dbReference type="EMBL" id="ANHZ02000018">
    <property type="protein sequence ID" value="EME36105.1"/>
    <property type="molecule type" value="Genomic_DNA"/>
</dbReference>
<dbReference type="InterPro" id="IPR040492">
    <property type="entry name" value="GlfT2_N"/>
</dbReference>
<evidence type="ECO:0000259" key="6">
    <source>
        <dbReference type="Pfam" id="PF17994"/>
    </source>
</evidence>
<name>M2YC77_9MICC</name>
<evidence type="ECO:0000256" key="3">
    <source>
        <dbReference type="ARBA" id="ARBA00022676"/>
    </source>
</evidence>
<comment type="similarity">
    <text evidence="2">Belongs to the glycosyltransferase 2 family.</text>
</comment>
<keyword evidence="3" id="KW-0328">Glycosyltransferase</keyword>
<dbReference type="STRING" id="71999.KPaMU14_03775"/>
<feature type="compositionally biased region" description="Basic residues" evidence="5">
    <location>
        <begin position="535"/>
        <end position="546"/>
    </location>
</feature>
<evidence type="ECO:0000256" key="2">
    <source>
        <dbReference type="ARBA" id="ARBA00006739"/>
    </source>
</evidence>
<dbReference type="Proteomes" id="UP000009877">
    <property type="component" value="Unassembled WGS sequence"/>
</dbReference>